<dbReference type="EMBL" id="KV454426">
    <property type="protein sequence ID" value="ODQ83073.1"/>
    <property type="molecule type" value="Genomic_DNA"/>
</dbReference>
<sequence length="60" mass="6389">MTATPAPLSKHVTPPKALKVHPTISRLGKTKLAADPVLQVTGPYENPPIKSCRVVGSHNH</sequence>
<gene>
    <name evidence="1" type="ORF">BABINDRAFT_159534</name>
</gene>
<protein>
    <submittedName>
        <fullName evidence="1">Uncharacterized protein</fullName>
    </submittedName>
</protein>
<proteinExistence type="predicted"/>
<keyword evidence="2" id="KW-1185">Reference proteome</keyword>
<reference evidence="2" key="1">
    <citation type="submission" date="2016-05" db="EMBL/GenBank/DDBJ databases">
        <title>Comparative genomics of biotechnologically important yeasts.</title>
        <authorList>
            <consortium name="DOE Joint Genome Institute"/>
            <person name="Riley R."/>
            <person name="Haridas S."/>
            <person name="Wolfe K.H."/>
            <person name="Lopes M.R."/>
            <person name="Hittinger C.T."/>
            <person name="Goker M."/>
            <person name="Salamov A."/>
            <person name="Wisecaver J."/>
            <person name="Long T.M."/>
            <person name="Aerts A.L."/>
            <person name="Barry K."/>
            <person name="Choi C."/>
            <person name="Clum A."/>
            <person name="Coughlan A.Y."/>
            <person name="Deshpande S."/>
            <person name="Douglass A.P."/>
            <person name="Hanson S.J."/>
            <person name="Klenk H.-P."/>
            <person name="Labutti K."/>
            <person name="Lapidus A."/>
            <person name="Lindquist E."/>
            <person name="Lipzen A."/>
            <person name="Meier-Kolthoff J.P."/>
            <person name="Ohm R.A."/>
            <person name="Otillar R.P."/>
            <person name="Pangilinan J."/>
            <person name="Peng Y."/>
            <person name="Rokas A."/>
            <person name="Rosa C.A."/>
            <person name="Scheuner C."/>
            <person name="Sibirny A.A."/>
            <person name="Slot J.C."/>
            <person name="Stielow J.B."/>
            <person name="Sun H."/>
            <person name="Kurtzman C.P."/>
            <person name="Blackwell M."/>
            <person name="Grigoriev I.V."/>
            <person name="Jeffries T.W."/>
        </authorList>
    </citation>
    <scope>NUCLEOTIDE SEQUENCE [LARGE SCALE GENOMIC DNA]</scope>
    <source>
        <strain evidence="2">NRRL Y-12698</strain>
    </source>
</reference>
<evidence type="ECO:0000313" key="2">
    <source>
        <dbReference type="Proteomes" id="UP000094336"/>
    </source>
</evidence>
<dbReference type="GeneID" id="30145569"/>
<organism evidence="1 2">
    <name type="scientific">Babjeviella inositovora NRRL Y-12698</name>
    <dbReference type="NCBI Taxonomy" id="984486"/>
    <lineage>
        <taxon>Eukaryota</taxon>
        <taxon>Fungi</taxon>
        <taxon>Dikarya</taxon>
        <taxon>Ascomycota</taxon>
        <taxon>Saccharomycotina</taxon>
        <taxon>Pichiomycetes</taxon>
        <taxon>Serinales incertae sedis</taxon>
        <taxon>Babjeviella</taxon>
    </lineage>
</organism>
<dbReference type="RefSeq" id="XP_018988401.1">
    <property type="nucleotide sequence ID" value="XM_019127716.1"/>
</dbReference>
<evidence type="ECO:0000313" key="1">
    <source>
        <dbReference type="EMBL" id="ODQ83073.1"/>
    </source>
</evidence>
<dbReference type="Proteomes" id="UP000094336">
    <property type="component" value="Unassembled WGS sequence"/>
</dbReference>
<accession>A0A1E3QZH0</accession>
<name>A0A1E3QZH0_9ASCO</name>
<dbReference type="AlphaFoldDB" id="A0A1E3QZH0"/>